<protein>
    <submittedName>
        <fullName evidence="1">Uncharacterized protein</fullName>
    </submittedName>
</protein>
<name>A0A9X2FAE4_9BACT</name>
<evidence type="ECO:0000313" key="1">
    <source>
        <dbReference type="EMBL" id="MCO6045362.1"/>
    </source>
</evidence>
<organism evidence="1 2">
    <name type="scientific">Aeoliella straminimaris</name>
    <dbReference type="NCBI Taxonomy" id="2954799"/>
    <lineage>
        <taxon>Bacteria</taxon>
        <taxon>Pseudomonadati</taxon>
        <taxon>Planctomycetota</taxon>
        <taxon>Planctomycetia</taxon>
        <taxon>Pirellulales</taxon>
        <taxon>Lacipirellulaceae</taxon>
        <taxon>Aeoliella</taxon>
    </lineage>
</organism>
<dbReference type="Proteomes" id="UP001155241">
    <property type="component" value="Unassembled WGS sequence"/>
</dbReference>
<evidence type="ECO:0000313" key="2">
    <source>
        <dbReference type="Proteomes" id="UP001155241"/>
    </source>
</evidence>
<reference evidence="1" key="1">
    <citation type="submission" date="2022-06" db="EMBL/GenBank/DDBJ databases">
        <title>Aeoliella straminimaris, a novel planctomycete from sediments.</title>
        <authorList>
            <person name="Vitorino I.R."/>
            <person name="Lage O.M."/>
        </authorList>
    </citation>
    <scope>NUCLEOTIDE SEQUENCE</scope>
    <source>
        <strain evidence="1">ICT_H6.2</strain>
    </source>
</reference>
<dbReference type="SUPFAM" id="SSF52540">
    <property type="entry name" value="P-loop containing nucleoside triphosphate hydrolases"/>
    <property type="match status" value="1"/>
</dbReference>
<dbReference type="InterPro" id="IPR027417">
    <property type="entry name" value="P-loop_NTPase"/>
</dbReference>
<dbReference type="RefSeq" id="WP_252853477.1">
    <property type="nucleotide sequence ID" value="NZ_JAMXLR010000055.1"/>
</dbReference>
<gene>
    <name evidence="1" type="ORF">NG895_15730</name>
</gene>
<accession>A0A9X2FAE4</accession>
<keyword evidence="2" id="KW-1185">Reference proteome</keyword>
<proteinExistence type="predicted"/>
<dbReference type="EMBL" id="JAMXLR010000055">
    <property type="protein sequence ID" value="MCO6045362.1"/>
    <property type="molecule type" value="Genomic_DNA"/>
</dbReference>
<dbReference type="AlphaFoldDB" id="A0A9X2FAE4"/>
<comment type="caution">
    <text evidence="1">The sequence shown here is derived from an EMBL/GenBank/DDBJ whole genome shotgun (WGS) entry which is preliminary data.</text>
</comment>
<sequence length="292" mass="32710">MVSLKELIKRAIRRNGLEVRAHYTLQTLQEYPATSTKGWAIEMIGTKGAGKSTLFSLSLAKLKSRWFFQYHLRDLVLTSVQSDEIEGLHRDILFNRLDTVIHSQQEPWQSITAVSQSVTAVYASMYMSCHTFPRGFALEEGLFKNFPREVLQLNKQTSLPLWNGKCFIYLRASNPNIVLERFHNRRSQRLAKGVFQHEESNDELSQRVHSDTFAYDRIVERADELGIPTLVIDANDDMDSLVGQVLRFEESLFTNGAGASSANGVNATAPVSTAGGTGTSAKVPLPTTTIRD</sequence>